<protein>
    <recommendedName>
        <fullName evidence="3">Fungal lipase-type domain-containing protein</fullName>
    </recommendedName>
</protein>
<dbReference type="AlphaFoldDB" id="D7FZR8"/>
<feature type="chain" id="PRO_5003095941" description="Fungal lipase-type domain-containing protein" evidence="2">
    <location>
        <begin position="26"/>
        <end position="508"/>
    </location>
</feature>
<sequence>MHRRCRTAVYLGLFSIAASLRAVLGGQHFEYDEDLGKLAVIYSSAAYDRVEEWVFANPACNEQTKGFVFVESFVGEHTDAFSFVGVDTVGERIVVAFKGTTDVQDWVTNLRTWIHYTHRCAPAGGPDTVAATTPHPGGEAAAPGRRAAAEMSQSRSRQQHRRRPGGQPADLRGQEEAKASGGGEGRVDGRQAESGAGQGGLWGRETFHGAGVVGREDDNNNNNNNNPGSSSGVGGRDPTAAGYASSSAMEAAPRERGDAPGGEGPGAGDDGEDDQLLIGNVHFGFCEFYQTLVAEGLAAKVLHLARKHPTYTIFVTGHSLGGAAAAVCAADLVERLGVASERVVLYTLGEPRAGDGIFADGINEHVGTAYRIVHDKDLVPHLSLCCHGWLGKCIGGEEACPYQHSTEIVYANDMSDGSPWIQCNDTVGEDYACDPQGWDLSIADHVSYFARTVGQYCNTPPEDLKPFPLAQEEEKAKWAPYEAAMRQEDDAYRPMERLRDGCGRAGLR</sequence>
<reference evidence="4 5" key="1">
    <citation type="journal article" date="2010" name="Nature">
        <title>The Ectocarpus genome and the independent evolution of multicellularity in brown algae.</title>
        <authorList>
            <person name="Cock J.M."/>
            <person name="Sterck L."/>
            <person name="Rouze P."/>
            <person name="Scornet D."/>
            <person name="Allen A.E."/>
            <person name="Amoutzias G."/>
            <person name="Anthouard V."/>
            <person name="Artiguenave F."/>
            <person name="Aury J.M."/>
            <person name="Badger J.H."/>
            <person name="Beszteri B."/>
            <person name="Billiau K."/>
            <person name="Bonnet E."/>
            <person name="Bothwell J.H."/>
            <person name="Bowler C."/>
            <person name="Boyen C."/>
            <person name="Brownlee C."/>
            <person name="Carrano C.J."/>
            <person name="Charrier B."/>
            <person name="Cho G.Y."/>
            <person name="Coelho S.M."/>
            <person name="Collen J."/>
            <person name="Corre E."/>
            <person name="Da Silva C."/>
            <person name="Delage L."/>
            <person name="Delaroque N."/>
            <person name="Dittami S.M."/>
            <person name="Doulbeau S."/>
            <person name="Elias M."/>
            <person name="Farnham G."/>
            <person name="Gachon C.M."/>
            <person name="Gschloessl B."/>
            <person name="Heesch S."/>
            <person name="Jabbari K."/>
            <person name="Jubin C."/>
            <person name="Kawai H."/>
            <person name="Kimura K."/>
            <person name="Kloareg B."/>
            <person name="Kupper F.C."/>
            <person name="Lang D."/>
            <person name="Le Bail A."/>
            <person name="Leblanc C."/>
            <person name="Lerouge P."/>
            <person name="Lohr M."/>
            <person name="Lopez P.J."/>
            <person name="Martens C."/>
            <person name="Maumus F."/>
            <person name="Michel G."/>
            <person name="Miranda-Saavedra D."/>
            <person name="Morales J."/>
            <person name="Moreau H."/>
            <person name="Motomura T."/>
            <person name="Nagasato C."/>
            <person name="Napoli C.A."/>
            <person name="Nelson D.R."/>
            <person name="Nyvall-Collen P."/>
            <person name="Peters A.F."/>
            <person name="Pommier C."/>
            <person name="Potin P."/>
            <person name="Poulain J."/>
            <person name="Quesneville H."/>
            <person name="Read B."/>
            <person name="Rensing S.A."/>
            <person name="Ritter A."/>
            <person name="Rousvoal S."/>
            <person name="Samanta M."/>
            <person name="Samson G."/>
            <person name="Schroeder D.C."/>
            <person name="Segurens B."/>
            <person name="Strittmatter M."/>
            <person name="Tonon T."/>
            <person name="Tregear J.W."/>
            <person name="Valentin K."/>
            <person name="von Dassow P."/>
            <person name="Yamagishi T."/>
            <person name="Van de Peer Y."/>
            <person name="Wincker P."/>
        </authorList>
    </citation>
    <scope>NUCLEOTIDE SEQUENCE [LARGE SCALE GENOMIC DNA]</scope>
    <source>
        <strain evidence="5">Ec32 / CCAP1310/4</strain>
    </source>
</reference>
<evidence type="ECO:0000256" key="2">
    <source>
        <dbReference type="SAM" id="SignalP"/>
    </source>
</evidence>
<gene>
    <name evidence="4" type="ORF">Esi_0383_0015</name>
</gene>
<name>D7FZR8_ECTSI</name>
<feature type="compositionally biased region" description="Low complexity" evidence="1">
    <location>
        <begin position="130"/>
        <end position="156"/>
    </location>
</feature>
<feature type="domain" description="Fungal lipase-type" evidence="3">
    <location>
        <begin position="278"/>
        <end position="385"/>
    </location>
</feature>
<dbReference type="EMBL" id="FN648579">
    <property type="protein sequence ID" value="CBJ32875.1"/>
    <property type="molecule type" value="Genomic_DNA"/>
</dbReference>
<dbReference type="InterPro" id="IPR029058">
    <property type="entry name" value="AB_hydrolase_fold"/>
</dbReference>
<accession>D7FZR8</accession>
<dbReference type="EMBL" id="FN649736">
    <property type="protein sequence ID" value="CBJ32875.1"/>
    <property type="molecule type" value="Genomic_DNA"/>
</dbReference>
<feature type="signal peptide" evidence="2">
    <location>
        <begin position="1"/>
        <end position="25"/>
    </location>
</feature>
<dbReference type="InterPro" id="IPR002921">
    <property type="entry name" value="Fungal_lipase-type"/>
</dbReference>
<dbReference type="PANTHER" id="PTHR45908">
    <property type="entry name" value="PROTEIN CBG11750-RELATED"/>
    <property type="match status" value="1"/>
</dbReference>
<keyword evidence="2" id="KW-0732">Signal</keyword>
<evidence type="ECO:0000313" key="4">
    <source>
        <dbReference type="EMBL" id="CBJ32875.1"/>
    </source>
</evidence>
<dbReference type="SUPFAM" id="SSF53474">
    <property type="entry name" value="alpha/beta-Hydrolases"/>
    <property type="match status" value="2"/>
</dbReference>
<dbReference type="Gene3D" id="3.40.50.1820">
    <property type="entry name" value="alpha/beta hydrolase"/>
    <property type="match status" value="2"/>
</dbReference>
<evidence type="ECO:0000256" key="1">
    <source>
        <dbReference type="SAM" id="MobiDB-lite"/>
    </source>
</evidence>
<dbReference type="Proteomes" id="UP000002630">
    <property type="component" value="Linkage Group LG11"/>
</dbReference>
<evidence type="ECO:0000313" key="5">
    <source>
        <dbReference type="Proteomes" id="UP000002630"/>
    </source>
</evidence>
<dbReference type="OrthoDB" id="426718at2759"/>
<dbReference type="Pfam" id="PF01764">
    <property type="entry name" value="Lipase_3"/>
    <property type="match status" value="1"/>
</dbReference>
<keyword evidence="5" id="KW-1185">Reference proteome</keyword>
<evidence type="ECO:0000259" key="3">
    <source>
        <dbReference type="Pfam" id="PF01764"/>
    </source>
</evidence>
<dbReference type="STRING" id="2880.D7FZR8"/>
<feature type="region of interest" description="Disordered" evidence="1">
    <location>
        <begin position="122"/>
        <end position="273"/>
    </location>
</feature>
<dbReference type="CDD" id="cd00519">
    <property type="entry name" value="Lipase_3"/>
    <property type="match status" value="1"/>
</dbReference>
<dbReference type="InParanoid" id="D7FZR8"/>
<organism evidence="4 5">
    <name type="scientific">Ectocarpus siliculosus</name>
    <name type="common">Brown alga</name>
    <name type="synonym">Conferva siliculosa</name>
    <dbReference type="NCBI Taxonomy" id="2880"/>
    <lineage>
        <taxon>Eukaryota</taxon>
        <taxon>Sar</taxon>
        <taxon>Stramenopiles</taxon>
        <taxon>Ochrophyta</taxon>
        <taxon>PX clade</taxon>
        <taxon>Phaeophyceae</taxon>
        <taxon>Ectocarpales</taxon>
        <taxon>Ectocarpaceae</taxon>
        <taxon>Ectocarpus</taxon>
    </lineage>
</organism>
<feature type="compositionally biased region" description="Gly residues" evidence="1">
    <location>
        <begin position="259"/>
        <end position="268"/>
    </location>
</feature>
<dbReference type="GO" id="GO:0006629">
    <property type="term" value="P:lipid metabolic process"/>
    <property type="evidence" value="ECO:0007669"/>
    <property type="project" value="InterPro"/>
</dbReference>
<proteinExistence type="predicted"/>
<dbReference type="eggNOG" id="KOG4569">
    <property type="taxonomic scope" value="Eukaryota"/>
</dbReference>